<name>A0A6T6V689_9EUKA</name>
<dbReference type="SMART" id="SM00852">
    <property type="entry name" value="MoCF_biosynth"/>
    <property type="match status" value="1"/>
</dbReference>
<dbReference type="PANTHER" id="PTHR13939">
    <property type="entry name" value="NICOTINAMIDE-NUCLEOTIDE AMIDOHYDROLASE PNCC"/>
    <property type="match status" value="1"/>
</dbReference>
<dbReference type="AlphaFoldDB" id="A0A6T6V689"/>
<proteinExistence type="predicted"/>
<evidence type="ECO:0000259" key="1">
    <source>
        <dbReference type="SMART" id="SM00852"/>
    </source>
</evidence>
<dbReference type="PANTHER" id="PTHR13939:SF0">
    <property type="entry name" value="NMN AMIDOHYDROLASE-LIKE PROTEIN YFAY"/>
    <property type="match status" value="1"/>
</dbReference>
<dbReference type="EMBL" id="HBEM01015553">
    <property type="protein sequence ID" value="CAD8450944.1"/>
    <property type="molecule type" value="Transcribed_RNA"/>
</dbReference>
<organism evidence="2">
    <name type="scientific">Amorphochlora amoebiformis</name>
    <dbReference type="NCBI Taxonomy" id="1561963"/>
    <lineage>
        <taxon>Eukaryota</taxon>
        <taxon>Sar</taxon>
        <taxon>Rhizaria</taxon>
        <taxon>Cercozoa</taxon>
        <taxon>Chlorarachniophyceae</taxon>
        <taxon>Amorphochlora</taxon>
    </lineage>
</organism>
<dbReference type="InterPro" id="IPR001453">
    <property type="entry name" value="MoaB/Mog_dom"/>
</dbReference>
<dbReference type="SUPFAM" id="SSF53218">
    <property type="entry name" value="Molybdenum cofactor biosynthesis proteins"/>
    <property type="match status" value="1"/>
</dbReference>
<dbReference type="Pfam" id="PF24102">
    <property type="entry name" value="FLAD1_M"/>
    <property type="match status" value="1"/>
</dbReference>
<accession>A0A6T6V689</accession>
<dbReference type="CDD" id="cd00885">
    <property type="entry name" value="cinA"/>
    <property type="match status" value="1"/>
</dbReference>
<sequence length="292" mass="31747">MECELQDADTKFNSAEARTVGLVVVGDEILKGRTSDTNTGYAMAKFKESGLKVKRVAVVADQEDDIVEELRRQVSMCDVVVTSGGLGPTHDDVTLYAVARALGQAMTQNAQMMKLIRTQKAKRSPDPDAEISLTPAEEKMATLPLGSQLRTPPGRPGGWPVLQCGRVFILPGVPEFFEEKLDTICASFLPSRGPTALRRISLGLDELQIVDALNACVSEHTEVTFGSYPFHGEGEVRTVVTVEGDDDSAVTLASEDFVKRVEQLCESEEAAVLGVDTVSELHTSRTWRTPHI</sequence>
<dbReference type="Gene3D" id="3.40.980.10">
    <property type="entry name" value="MoaB/Mog-like domain"/>
    <property type="match status" value="1"/>
</dbReference>
<dbReference type="Pfam" id="PF00994">
    <property type="entry name" value="MoCF_biosynth"/>
    <property type="match status" value="1"/>
</dbReference>
<evidence type="ECO:0000313" key="2">
    <source>
        <dbReference type="EMBL" id="CAD8450944.1"/>
    </source>
</evidence>
<dbReference type="InterPro" id="IPR056596">
    <property type="entry name" value="FLAD1_M"/>
</dbReference>
<dbReference type="InterPro" id="IPR036425">
    <property type="entry name" value="MoaB/Mog-like_dom_sf"/>
</dbReference>
<protein>
    <recommendedName>
        <fullName evidence="1">MoaB/Mog domain-containing protein</fullName>
    </recommendedName>
</protein>
<gene>
    <name evidence="2" type="ORF">LAMO00422_LOCUS10725</name>
</gene>
<feature type="domain" description="MoaB/Mog" evidence="1">
    <location>
        <begin position="21"/>
        <end position="192"/>
    </location>
</feature>
<reference evidence="2" key="1">
    <citation type="submission" date="2021-01" db="EMBL/GenBank/DDBJ databases">
        <authorList>
            <person name="Corre E."/>
            <person name="Pelletier E."/>
            <person name="Niang G."/>
            <person name="Scheremetjew M."/>
            <person name="Finn R."/>
            <person name="Kale V."/>
            <person name="Holt S."/>
            <person name="Cochrane G."/>
            <person name="Meng A."/>
            <person name="Brown T."/>
            <person name="Cohen L."/>
        </authorList>
    </citation>
    <scope>NUCLEOTIDE SEQUENCE</scope>
    <source>
        <strain evidence="2">CCMP2058</strain>
    </source>
</reference>
<dbReference type="InterPro" id="IPR050101">
    <property type="entry name" value="CinA"/>
</dbReference>